<feature type="domain" description="AB hydrolase-1" evidence="1">
    <location>
        <begin position="1"/>
        <end position="68"/>
    </location>
</feature>
<dbReference type="AlphaFoldDB" id="A0AAI8VY31"/>
<dbReference type="InterPro" id="IPR029058">
    <property type="entry name" value="AB_hydrolase_fold"/>
</dbReference>
<sequence>MPGYGDSTSRRVKSDYALEALVEGMRALLSGNSRPAAIWVAHDWGAGVASSLAAHHPDMIQALVLMAIPYRSAELGLEHLVSLVDRSVYPEDECPFGNWDYMAYYEESFEKCMAEQWDPNVETLCKLLYAPTPPGTTSADASKPVYTANVRKNGGLFAGGPAPPPEALPTPLLAGDVFDTFVQAMKKTEF</sequence>
<evidence type="ECO:0000313" key="3">
    <source>
        <dbReference type="Proteomes" id="UP001295740"/>
    </source>
</evidence>
<evidence type="ECO:0000313" key="2">
    <source>
        <dbReference type="EMBL" id="CAJ2513201.1"/>
    </source>
</evidence>
<dbReference type="Pfam" id="PF00561">
    <property type="entry name" value="Abhydrolase_1"/>
    <property type="match status" value="1"/>
</dbReference>
<reference evidence="2" key="1">
    <citation type="submission" date="2023-10" db="EMBL/GenBank/DDBJ databases">
        <authorList>
            <person name="Hackl T."/>
        </authorList>
    </citation>
    <scope>NUCLEOTIDE SEQUENCE</scope>
</reference>
<dbReference type="Proteomes" id="UP001295740">
    <property type="component" value="Unassembled WGS sequence"/>
</dbReference>
<protein>
    <submittedName>
        <fullName evidence="2">Uu.00g013200.m01.CDS01</fullName>
    </submittedName>
</protein>
<keyword evidence="3" id="KW-1185">Reference proteome</keyword>
<dbReference type="Gene3D" id="3.40.50.1820">
    <property type="entry name" value="alpha/beta hydrolase"/>
    <property type="match status" value="1"/>
</dbReference>
<dbReference type="SUPFAM" id="SSF53474">
    <property type="entry name" value="alpha/beta-Hydrolases"/>
    <property type="match status" value="1"/>
</dbReference>
<accession>A0AAI8VY31</accession>
<comment type="caution">
    <text evidence="2">The sequence shown here is derived from an EMBL/GenBank/DDBJ whole genome shotgun (WGS) entry which is preliminary data.</text>
</comment>
<name>A0AAI8VY31_9PEZI</name>
<evidence type="ECO:0000259" key="1">
    <source>
        <dbReference type="Pfam" id="PF00561"/>
    </source>
</evidence>
<dbReference type="PANTHER" id="PTHR43329">
    <property type="entry name" value="EPOXIDE HYDROLASE"/>
    <property type="match status" value="1"/>
</dbReference>
<gene>
    <name evidence="2" type="ORF">KHLLAP_LOCUS13669</name>
</gene>
<proteinExistence type="predicted"/>
<organism evidence="2 3">
    <name type="scientific">Anthostomella pinea</name>
    <dbReference type="NCBI Taxonomy" id="933095"/>
    <lineage>
        <taxon>Eukaryota</taxon>
        <taxon>Fungi</taxon>
        <taxon>Dikarya</taxon>
        <taxon>Ascomycota</taxon>
        <taxon>Pezizomycotina</taxon>
        <taxon>Sordariomycetes</taxon>
        <taxon>Xylariomycetidae</taxon>
        <taxon>Xylariales</taxon>
        <taxon>Xylariaceae</taxon>
        <taxon>Anthostomella</taxon>
    </lineage>
</organism>
<dbReference type="EMBL" id="CAUWAG010000020">
    <property type="protein sequence ID" value="CAJ2513201.1"/>
    <property type="molecule type" value="Genomic_DNA"/>
</dbReference>
<dbReference type="InterPro" id="IPR000073">
    <property type="entry name" value="AB_hydrolase_1"/>
</dbReference>